<accession>A0A8C4SKD8</accession>
<feature type="compositionally biased region" description="Low complexity" evidence="2">
    <location>
        <begin position="283"/>
        <end position="293"/>
    </location>
</feature>
<dbReference type="Pfam" id="PF25817">
    <property type="entry name" value="ICE1_C"/>
    <property type="match status" value="1"/>
</dbReference>
<feature type="region of interest" description="Disordered" evidence="2">
    <location>
        <begin position="847"/>
        <end position="868"/>
    </location>
</feature>
<dbReference type="Proteomes" id="UP000694620">
    <property type="component" value="Chromosome 13"/>
</dbReference>
<feature type="region of interest" description="Disordered" evidence="2">
    <location>
        <begin position="1190"/>
        <end position="1218"/>
    </location>
</feature>
<evidence type="ECO:0000313" key="5">
    <source>
        <dbReference type="Proteomes" id="UP000694620"/>
    </source>
</evidence>
<dbReference type="InterPro" id="IPR057881">
    <property type="entry name" value="ICE1_C"/>
</dbReference>
<feature type="region of interest" description="Disordered" evidence="2">
    <location>
        <begin position="1080"/>
        <end position="1103"/>
    </location>
</feature>
<feature type="domain" description="Little elongation complex subunit 1 C-terminal" evidence="3">
    <location>
        <begin position="1787"/>
        <end position="1978"/>
    </location>
</feature>
<sequence>MMPGETNSQAAEAASDATRGPCQNCTALQQNLNEYITALIVLKQKIVDSDHLVTEYRQKCDELERVERESATLHRQLDELLLKMKPLEKQKEDLDSLKTELEEKKCSIKMYQQTFCEMQMLKDEHTKTEALKKKYEMQAKKLEETTAKQNSEIKQLRKEKKHLEKHLERTQKNLEESERRIKEKVLKHVSTQITPPKEDRKEIDKSKVQLLLQEIWMCIEPSGPESQWKENMAVCVESGKQLRMPPSVQSSKPNQHLLNELENQFPCHSTTSLTSPLRDISRESSVQSSPLSSPGLQHTYMLPVEPKSKKQKKLKRKGTRITKNDDFITTTALNGQTPEHSDKEQHNDSDFIHSSEAFSADSCENLEEIMNCFEPLPPPLSPVHSVVSHNQENLFGDISDLSEMETDGEESFIEVENETFKNNKSELSSEDSEHLQNNSTTKCISNFSVLTTEIFQVDPHLINEAKECTYKQEEKGDIHDNNSASCEDIHRTTEIQKELVNGSVSFRVNKTQNENSSRISKSSDSEDCETSLNFNPNSKVCLSEEVTTKEHILGITNEKYDLLSQSNADSVPDEMEISLQASENNTIDCSSFQDSVFDINLHVNTFVSTDSSDQNKPEKSYDKITLSSCEDVANKHEETLNEDSLENNSSNQEKQVNCKYVLKNSADLMTYEKSIKSDTTHMISDGEAKKETVESSEILSTVTERGINETELKHSDVKKPYSSSVAESSLNTFDFKVHAHLLSQDINIETLTHDNLTPPKKKEDCISENRSCIKQNSVNVEVQNLHSTNVINNIKDTEMMPEKEKVGDGNLPLQDIFAKHSSSQKQDSGHHPDAMRHESDEIIAATKKYSPGPKPSVDSESSLEMGTLSRPPNVKAILEVPVTSGLKQVSGIKHDFQNHKVLIGNNVSFNGTSDLNCSANDSEGEPETFIPHRMLKKLGSQRPRTLCLSDNGLGESELLFATNSVNIPTLDQYKNNNNVDESVNVNQGNKDTQEDASRKSAFKINVNFCATKLTPKCHTVPELQHSENQESAEFVIEAYEKLIEVRSQEPNINMFLSGHQDRSDSGKYFELLQFNVHQQKEKDKATEISVEPSSNSRAQSNVNENSMPLCTTLLSKTQTEPTVSALPTNSIVSGSHNNLDKNPTPACTSLSLDTLAESAIIPLPVKIKTSRSQSNVNENSMPVCTSLLSETEKEPTASTLPVESTPSRSQNNLTHRNSTPLCHSLSLNGKMEPSITALPIKITASSSQNNVDENGVPVCTSLSSDIQKKSTVSTLAIKSIPSELDKETILAKEKGLNKYVYNSVENDASVPSAKKNVMLGMMKEGELCGTIPTVHATADTSTSSQPSSDCLRKMRSEMGPPLPPLLAPLTATPPRVPRPVSPLSSSFMSPMEELVSPLKETPIPPLMSPLSDVQKCKSLSFDTPSPSDMNNLGRIQSSPLQFCAATPKHALPVPGRLPQSAVTASTSSASIHQENSVKILDTMYPELSARARTLNILKGNVKPIRFVPSLDSSLLGQGNRLSGFTAINPSATVFTKTVKTCDSKNSPFQPPKETTESKRLSSDQTRKRPFVLLPKSAAKKLCLDGYSPVANRLNSPVSASSDSEANRLDNPLSEVNRNEKNNLPETVTTSSILAVGMKGLFEKIEHCCFDLWPVVHSHIIVGNISVMPVMRDEEKEVIYEICVSKKLSAEEFLSAIAMKLKTEKNILSKNYLQALCRVYVGICRQLGDLERARVFAYNVLKEGFPDSEKLALFIASTWCDVFSMQGLINKSVMSVIMARAKGDILKCFQAYTRSNKSTPCAIAQVVSGIFIALETGLNMRFQSHEKYGEDLSSNVWEYIYATELLCTQQQWTWTHDNLICKQIWPQMDKWIKQFKASSQTSIPEVSVAAILRLIGRLGQIGMKEGFLASVKNVASVINTFGRHSNKEGMPWGVQLAAFYAIYDLSPCNPKEAMDSLATWRSEVSQTVPPAVTSCLTQLNCVYRQMTTLT</sequence>
<gene>
    <name evidence="4" type="primary">ICE1</name>
</gene>
<feature type="compositionally biased region" description="Polar residues" evidence="2">
    <location>
        <begin position="1594"/>
        <end position="1603"/>
    </location>
</feature>
<dbReference type="Ensembl" id="ENSECRT00000018368.1">
    <property type="protein sequence ID" value="ENSECRP00000018008.1"/>
    <property type="gene ID" value="ENSECRG00000012036.1"/>
</dbReference>
<evidence type="ECO:0000313" key="4">
    <source>
        <dbReference type="Ensembl" id="ENSECRP00000018008.1"/>
    </source>
</evidence>
<keyword evidence="1" id="KW-0175">Coiled coil</keyword>
<feature type="region of interest" description="Disordered" evidence="2">
    <location>
        <begin position="1594"/>
        <end position="1618"/>
    </location>
</feature>
<feature type="compositionally biased region" description="Polar residues" evidence="2">
    <location>
        <begin position="1"/>
        <end position="10"/>
    </location>
</feature>
<proteinExistence type="predicted"/>
<evidence type="ECO:0000256" key="2">
    <source>
        <dbReference type="SAM" id="MobiDB-lite"/>
    </source>
</evidence>
<feature type="compositionally biased region" description="Basic and acidic residues" evidence="2">
    <location>
        <begin position="1553"/>
        <end position="1565"/>
    </location>
</feature>
<feature type="region of interest" description="Disordered" evidence="2">
    <location>
        <begin position="1540"/>
        <end position="1565"/>
    </location>
</feature>
<reference evidence="4" key="3">
    <citation type="submission" date="2025-09" db="UniProtKB">
        <authorList>
            <consortium name="Ensembl"/>
        </authorList>
    </citation>
    <scope>IDENTIFICATION</scope>
</reference>
<feature type="coiled-coil region" evidence="1">
    <location>
        <begin position="63"/>
        <end position="187"/>
    </location>
</feature>
<dbReference type="PANTHER" id="PTHR11852:SF4">
    <property type="entry name" value="LITTLE ELONGATION COMPLEX SUBUNIT 1"/>
    <property type="match status" value="1"/>
</dbReference>
<organism evidence="4 5">
    <name type="scientific">Erpetoichthys calabaricus</name>
    <name type="common">Rope fish</name>
    <name type="synonym">Calamoichthys calabaricus</name>
    <dbReference type="NCBI Taxonomy" id="27687"/>
    <lineage>
        <taxon>Eukaryota</taxon>
        <taxon>Metazoa</taxon>
        <taxon>Chordata</taxon>
        <taxon>Craniata</taxon>
        <taxon>Vertebrata</taxon>
        <taxon>Euteleostomi</taxon>
        <taxon>Actinopterygii</taxon>
        <taxon>Polypteriformes</taxon>
        <taxon>Polypteridae</taxon>
        <taxon>Erpetoichthys</taxon>
    </lineage>
</organism>
<evidence type="ECO:0000256" key="1">
    <source>
        <dbReference type="SAM" id="Coils"/>
    </source>
</evidence>
<keyword evidence="5" id="KW-1185">Reference proteome</keyword>
<feature type="region of interest" description="Disordered" evidence="2">
    <location>
        <begin position="1"/>
        <end position="20"/>
    </location>
</feature>
<name>A0A8C4SKD8_ERPCA</name>
<dbReference type="PANTHER" id="PTHR11852">
    <property type="entry name" value="PLATELET-ACTIVATING FACTOR ACETYLHYDROLASE"/>
    <property type="match status" value="1"/>
</dbReference>
<feature type="region of interest" description="Disordered" evidence="2">
    <location>
        <begin position="269"/>
        <end position="299"/>
    </location>
</feature>
<evidence type="ECO:0000259" key="3">
    <source>
        <dbReference type="Pfam" id="PF25817"/>
    </source>
</evidence>
<feature type="compositionally biased region" description="Polar residues" evidence="2">
    <location>
        <begin position="1196"/>
        <end position="1218"/>
    </location>
</feature>
<reference evidence="4" key="1">
    <citation type="submission" date="2021-06" db="EMBL/GenBank/DDBJ databases">
        <authorList>
            <consortium name="Wellcome Sanger Institute Data Sharing"/>
        </authorList>
    </citation>
    <scope>NUCLEOTIDE SEQUENCE [LARGE SCALE GENOMIC DNA]</scope>
</reference>
<feature type="region of interest" description="Disordered" evidence="2">
    <location>
        <begin position="511"/>
        <end position="530"/>
    </location>
</feature>
<reference evidence="4" key="2">
    <citation type="submission" date="2025-08" db="UniProtKB">
        <authorList>
            <consortium name="Ensembl"/>
        </authorList>
    </citation>
    <scope>IDENTIFICATION</scope>
</reference>
<protein>
    <submittedName>
        <fullName evidence="4">Interactor of little elongation complex ELL subunit 1</fullName>
    </submittedName>
</protein>
<feature type="compositionally biased region" description="Polar residues" evidence="2">
    <location>
        <begin position="1091"/>
        <end position="1103"/>
    </location>
</feature>
<dbReference type="GeneTree" id="ENSGT00950000183199"/>